<dbReference type="Pfam" id="PF00481">
    <property type="entry name" value="PP2C"/>
    <property type="match status" value="2"/>
</dbReference>
<dbReference type="GO" id="GO:0046872">
    <property type="term" value="F:metal ion binding"/>
    <property type="evidence" value="ECO:0007669"/>
    <property type="project" value="UniProtKB-KW"/>
</dbReference>
<feature type="compositionally biased region" description="Low complexity" evidence="13">
    <location>
        <begin position="348"/>
        <end position="359"/>
    </location>
</feature>
<evidence type="ECO:0000256" key="8">
    <source>
        <dbReference type="ARBA" id="ARBA00022912"/>
    </source>
</evidence>
<dbReference type="Gene3D" id="3.60.40.10">
    <property type="entry name" value="PPM-type phosphatase domain"/>
    <property type="match status" value="1"/>
</dbReference>
<reference evidence="15 16" key="1">
    <citation type="journal article" date="2020" name="G3 (Bethesda)">
        <title>Improved Reference Genome for Cyclotella cryptica CCMP332, a Model for Cell Wall Morphogenesis, Salinity Adaptation, and Lipid Production in Diatoms (Bacillariophyta).</title>
        <authorList>
            <person name="Roberts W.R."/>
            <person name="Downey K.M."/>
            <person name="Ruck E.C."/>
            <person name="Traller J.C."/>
            <person name="Alverson A.J."/>
        </authorList>
    </citation>
    <scope>NUCLEOTIDE SEQUENCE [LARGE SCALE GENOMIC DNA]</scope>
    <source>
        <strain evidence="15 16">CCMP332</strain>
    </source>
</reference>
<comment type="similarity">
    <text evidence="3 12">Belongs to the PP2C family.</text>
</comment>
<dbReference type="SMART" id="SM00332">
    <property type="entry name" value="PP2Cc"/>
    <property type="match status" value="1"/>
</dbReference>
<feature type="compositionally biased region" description="Polar residues" evidence="13">
    <location>
        <begin position="1"/>
        <end position="10"/>
    </location>
</feature>
<dbReference type="EC" id="3.1.3.16" evidence="4"/>
<accession>A0ABD3PWZ4</accession>
<protein>
    <recommendedName>
        <fullName evidence="4">protein-serine/threonine phosphatase</fullName>
        <ecNumber evidence="4">3.1.3.16</ecNumber>
    </recommendedName>
</protein>
<evidence type="ECO:0000256" key="7">
    <source>
        <dbReference type="ARBA" id="ARBA00022842"/>
    </source>
</evidence>
<keyword evidence="9" id="KW-0464">Manganese</keyword>
<feature type="region of interest" description="Disordered" evidence="13">
    <location>
        <begin position="1"/>
        <end position="29"/>
    </location>
</feature>
<evidence type="ECO:0000256" key="13">
    <source>
        <dbReference type="SAM" id="MobiDB-lite"/>
    </source>
</evidence>
<evidence type="ECO:0000256" key="9">
    <source>
        <dbReference type="ARBA" id="ARBA00023211"/>
    </source>
</evidence>
<sequence length="1405" mass="154260">MPLPQNSTPGATMEGRSHPYPHASSSSSGIGSNLNNMICNFSRGDTNTAQKNGATSGNSANTSNINDNMCTDSRLNFVHRAQSDHASAAVENMSKSMGNSFVMSLRERVSENTDGLASCMEVDAPNFTFALHVSFSHEMKFPQPSSFSGLHLITSELTPETSIIRHAGYLLKRSNFPYAMTSSSVLVASNNVRTPTETGVSLIHEPPLIENVIRDFPLPDLNDLPGDSQGRQGHVNMVETQNGVIGYIGDDEPPMRSHSTNFVNERPCFCSPIVKYFEVLFGKRGVHNAISESDNSTNVRTLKRGSPPDLPISPRPTPRLPSAPPSSSPPAHLNPRSSNVNYNIPLKSPVRSIPVPISSQMSRPSISRQPQRTGSTSQLSSRNLSRSYSNGSKLNIAAMVRNANGSASITNIAYKQEKKVYPPPPEDYIDPKDGHIWRAKYCVLEDGILYFYRNAEEGESDEAQAERNESKFESLNAMEGTGFDYEWAASSPKRSSLIGYASNGTTASAGVGVPGRTMTRDTRQTSCGQDLHDLSKSPMPYRKSDIFDFALRKSGSNLSETQGNTPLHYSHSTSTFNHDGDILWEKRVALDCVGAVRSSEQDHGKHAFELLAFGMDDRAAVDEMSDASSARGMSFGGKGHSEIVDRLILRAGDSDDMNNWMFQFHRSLAFYMQQIVNSVKRGDSGPAYSMDLFGGQRHNTIHRPDSPILHHRRLPTPLNGGKGLTLSPFVARQSSSPTTNSFGGSLTASNIPGSLSHGHGRNALYRRQVRDNKYDTSLISPVSTPGGGSSPVDEKKSSVASLQKMTVAKSQNGAAAITAFKLDVVTKDTAPKKYIPPHRRNEQNTKRYLPPHERKKDPQTDSKRQDERDVTLVPPLPQMYEEPLTDGEKDVSDHGNDSLSGSATSSLLSKQIDDVDSVSLIVNVRLGGCADPTVVVGSILDHHYISRKASVVGNVRLEAYGGHGGGFFVMPGTEEAQSLSSRRRVLKWEIGAASECGVRDSNEDSYVAINNLDELIKSQDLVSFADQDFGETYQQGLYAIFDGHVGNQAARFAAEKFPNILIEEQSALASRDSASLRSIETRTDLILRSAFERLDKDFCNLCTTDGRDWDCGSTALVALIVDDVVTLANLGDCRGVVCRMVLSREVDLDGWENLDADNDDDLKWDRAASGGNTERSEGRLFWKEMTETHSPLLSEERARIKNANGWIVEETEIPTGQLHRMDFFDKDVVEIVKRCFADRLKQHRSDPVRQIHIARTCGDLAVSRAIGDRDFKAAYNMPSGSLLNSVEEKSELAMSWEGPKVFIYPDDHSGRFKGDLVSNKPDIKFFKIGQKGVADEFLLMACDGLWDVMDGDDAVRIAKDLLFDKKLSAKDGAARLAELAKHLGSSDNITVILIRFYWEVGDGQL</sequence>
<evidence type="ECO:0000256" key="11">
    <source>
        <dbReference type="ARBA" id="ARBA00048336"/>
    </source>
</evidence>
<name>A0ABD3PWZ4_9STRA</name>
<feature type="domain" description="PPM-type phosphatase" evidence="14">
    <location>
        <begin position="989"/>
        <end position="1396"/>
    </location>
</feature>
<keyword evidence="8 12" id="KW-0904">Protein phosphatase</keyword>
<dbReference type="CDD" id="cd00143">
    <property type="entry name" value="PP2Cc"/>
    <property type="match status" value="1"/>
</dbReference>
<feature type="compositionally biased region" description="Polar residues" evidence="13">
    <location>
        <begin position="290"/>
        <end position="300"/>
    </location>
</feature>
<comment type="catalytic activity">
    <reaction evidence="10">
        <text>O-phospho-L-seryl-[protein] + H2O = L-seryl-[protein] + phosphate</text>
        <dbReference type="Rhea" id="RHEA:20629"/>
        <dbReference type="Rhea" id="RHEA-COMP:9863"/>
        <dbReference type="Rhea" id="RHEA-COMP:11604"/>
        <dbReference type="ChEBI" id="CHEBI:15377"/>
        <dbReference type="ChEBI" id="CHEBI:29999"/>
        <dbReference type="ChEBI" id="CHEBI:43474"/>
        <dbReference type="ChEBI" id="CHEBI:83421"/>
        <dbReference type="EC" id="3.1.3.16"/>
    </reaction>
</comment>
<gene>
    <name evidence="15" type="ORF">HJC23_009648</name>
</gene>
<evidence type="ECO:0000256" key="4">
    <source>
        <dbReference type="ARBA" id="ARBA00013081"/>
    </source>
</evidence>
<dbReference type="Proteomes" id="UP001516023">
    <property type="component" value="Unassembled WGS sequence"/>
</dbReference>
<feature type="region of interest" description="Disordered" evidence="13">
    <location>
        <begin position="511"/>
        <end position="534"/>
    </location>
</feature>
<dbReference type="PROSITE" id="PS51746">
    <property type="entry name" value="PPM_2"/>
    <property type="match status" value="1"/>
</dbReference>
<evidence type="ECO:0000313" key="15">
    <source>
        <dbReference type="EMBL" id="KAL3792184.1"/>
    </source>
</evidence>
<dbReference type="EMBL" id="JABMIG020000104">
    <property type="protein sequence ID" value="KAL3792184.1"/>
    <property type="molecule type" value="Genomic_DNA"/>
</dbReference>
<feature type="region of interest" description="Disordered" evidence="13">
    <location>
        <begin position="290"/>
        <end position="388"/>
    </location>
</feature>
<evidence type="ECO:0000256" key="1">
    <source>
        <dbReference type="ARBA" id="ARBA00001936"/>
    </source>
</evidence>
<dbReference type="InterPro" id="IPR015655">
    <property type="entry name" value="PP2C"/>
</dbReference>
<feature type="compositionally biased region" description="Basic and acidic residues" evidence="13">
    <location>
        <begin position="839"/>
        <end position="870"/>
    </location>
</feature>
<feature type="compositionally biased region" description="Polar residues" evidence="13">
    <location>
        <begin position="360"/>
        <end position="373"/>
    </location>
</feature>
<comment type="catalytic activity">
    <reaction evidence="11">
        <text>O-phospho-L-threonyl-[protein] + H2O = L-threonyl-[protein] + phosphate</text>
        <dbReference type="Rhea" id="RHEA:47004"/>
        <dbReference type="Rhea" id="RHEA-COMP:11060"/>
        <dbReference type="Rhea" id="RHEA-COMP:11605"/>
        <dbReference type="ChEBI" id="CHEBI:15377"/>
        <dbReference type="ChEBI" id="CHEBI:30013"/>
        <dbReference type="ChEBI" id="CHEBI:43474"/>
        <dbReference type="ChEBI" id="CHEBI:61977"/>
        <dbReference type="EC" id="3.1.3.16"/>
    </reaction>
</comment>
<comment type="subcellular location">
    <subcellularLocation>
        <location evidence="2">Membrane</location>
        <topology evidence="2">Peripheral membrane protein</topology>
    </subcellularLocation>
</comment>
<comment type="cofactor">
    <cofactor evidence="1">
        <name>Mn(2+)</name>
        <dbReference type="ChEBI" id="CHEBI:29035"/>
    </cofactor>
</comment>
<keyword evidence="5" id="KW-0479">Metal-binding</keyword>
<evidence type="ECO:0000256" key="12">
    <source>
        <dbReference type="RuleBase" id="RU003465"/>
    </source>
</evidence>
<keyword evidence="16" id="KW-1185">Reference proteome</keyword>
<dbReference type="InterPro" id="IPR001932">
    <property type="entry name" value="PPM-type_phosphatase-like_dom"/>
</dbReference>
<dbReference type="GO" id="GO:0016020">
    <property type="term" value="C:membrane"/>
    <property type="evidence" value="ECO:0007669"/>
    <property type="project" value="UniProtKB-SubCell"/>
</dbReference>
<feature type="region of interest" description="Disordered" evidence="13">
    <location>
        <begin position="831"/>
        <end position="906"/>
    </location>
</feature>
<feature type="region of interest" description="Disordered" evidence="13">
    <location>
        <begin position="775"/>
        <end position="797"/>
    </location>
</feature>
<evidence type="ECO:0000259" key="14">
    <source>
        <dbReference type="PROSITE" id="PS51746"/>
    </source>
</evidence>
<proteinExistence type="inferred from homology"/>
<dbReference type="SUPFAM" id="SSF81606">
    <property type="entry name" value="PP2C-like"/>
    <property type="match status" value="1"/>
</dbReference>
<evidence type="ECO:0000256" key="2">
    <source>
        <dbReference type="ARBA" id="ARBA00004170"/>
    </source>
</evidence>
<evidence type="ECO:0000256" key="6">
    <source>
        <dbReference type="ARBA" id="ARBA00022801"/>
    </source>
</evidence>
<dbReference type="PANTHER" id="PTHR13832">
    <property type="entry name" value="PROTEIN PHOSPHATASE 2C"/>
    <property type="match status" value="1"/>
</dbReference>
<keyword evidence="7" id="KW-0460">Magnesium</keyword>
<dbReference type="PROSITE" id="PS01032">
    <property type="entry name" value="PPM_1"/>
    <property type="match status" value="1"/>
</dbReference>
<dbReference type="PANTHER" id="PTHR13832:SF803">
    <property type="entry name" value="PROTEIN PHOSPHATASE 1G"/>
    <property type="match status" value="1"/>
</dbReference>
<evidence type="ECO:0000256" key="5">
    <source>
        <dbReference type="ARBA" id="ARBA00022723"/>
    </source>
</evidence>
<feature type="compositionally biased region" description="Basic and acidic residues" evidence="13">
    <location>
        <begin position="886"/>
        <end position="896"/>
    </location>
</feature>
<dbReference type="InterPro" id="IPR000222">
    <property type="entry name" value="PP2C_BS"/>
</dbReference>
<evidence type="ECO:0000256" key="10">
    <source>
        <dbReference type="ARBA" id="ARBA00047761"/>
    </source>
</evidence>
<evidence type="ECO:0000313" key="16">
    <source>
        <dbReference type="Proteomes" id="UP001516023"/>
    </source>
</evidence>
<organism evidence="15 16">
    <name type="scientific">Cyclotella cryptica</name>
    <dbReference type="NCBI Taxonomy" id="29204"/>
    <lineage>
        <taxon>Eukaryota</taxon>
        <taxon>Sar</taxon>
        <taxon>Stramenopiles</taxon>
        <taxon>Ochrophyta</taxon>
        <taxon>Bacillariophyta</taxon>
        <taxon>Coscinodiscophyceae</taxon>
        <taxon>Thalassiosirophycidae</taxon>
        <taxon>Stephanodiscales</taxon>
        <taxon>Stephanodiscaceae</taxon>
        <taxon>Cyclotella</taxon>
    </lineage>
</organism>
<feature type="compositionally biased region" description="Pro residues" evidence="13">
    <location>
        <begin position="308"/>
        <end position="328"/>
    </location>
</feature>
<comment type="caution">
    <text evidence="15">The sequence shown here is derived from an EMBL/GenBank/DDBJ whole genome shotgun (WGS) entry which is preliminary data.</text>
</comment>
<dbReference type="InterPro" id="IPR036457">
    <property type="entry name" value="PPM-type-like_dom_sf"/>
</dbReference>
<keyword evidence="6 12" id="KW-0378">Hydrolase</keyword>
<feature type="compositionally biased region" description="Low complexity" evidence="13">
    <location>
        <begin position="374"/>
        <end position="388"/>
    </location>
</feature>
<dbReference type="GO" id="GO:0004722">
    <property type="term" value="F:protein serine/threonine phosphatase activity"/>
    <property type="evidence" value="ECO:0007669"/>
    <property type="project" value="UniProtKB-EC"/>
</dbReference>
<evidence type="ECO:0000256" key="3">
    <source>
        <dbReference type="ARBA" id="ARBA00006702"/>
    </source>
</evidence>